<evidence type="ECO:0000256" key="1">
    <source>
        <dbReference type="SAM" id="MobiDB-lite"/>
    </source>
</evidence>
<dbReference type="AlphaFoldDB" id="A0A1R2CVN5"/>
<evidence type="ECO:0000313" key="2">
    <source>
        <dbReference type="EMBL" id="OMJ93031.1"/>
    </source>
</evidence>
<protein>
    <submittedName>
        <fullName evidence="2">Uncharacterized protein</fullName>
    </submittedName>
</protein>
<proteinExistence type="predicted"/>
<reference evidence="2 3" key="1">
    <citation type="submission" date="2016-11" db="EMBL/GenBank/DDBJ databases">
        <title>The macronuclear genome of Stentor coeruleus: a giant cell with tiny introns.</title>
        <authorList>
            <person name="Slabodnick M."/>
            <person name="Ruby J.G."/>
            <person name="Reiff S.B."/>
            <person name="Swart E.C."/>
            <person name="Gosai S."/>
            <person name="Prabakaran S."/>
            <person name="Witkowska E."/>
            <person name="Larue G.E."/>
            <person name="Fisher S."/>
            <person name="Freeman R.M."/>
            <person name="Gunawardena J."/>
            <person name="Chu W."/>
            <person name="Stover N.A."/>
            <person name="Gregory B.D."/>
            <person name="Nowacki M."/>
            <person name="Derisi J."/>
            <person name="Roy S.W."/>
            <person name="Marshall W.F."/>
            <person name="Sood P."/>
        </authorList>
    </citation>
    <scope>NUCLEOTIDE SEQUENCE [LARGE SCALE GENOMIC DNA]</scope>
    <source>
        <strain evidence="2">WM001</strain>
    </source>
</reference>
<dbReference type="EMBL" id="MPUH01000050">
    <property type="protein sequence ID" value="OMJ93031.1"/>
    <property type="molecule type" value="Genomic_DNA"/>
</dbReference>
<sequence>MWRPFASSLVEHSLESFIKKHGKSKSTVVYSPVYTKSPKTDIKANPFQLSQEDVDKRLTHFKELKKKVFLQRKQIKINDNSYQHNLETQLKYKRKVRENQFLKESEMTRIKSQSTKKKSELIESEPELSFTSSGDKKISSTIIRAGETVKTLNLPPLLRKSM</sequence>
<name>A0A1R2CVN5_9CILI</name>
<dbReference type="Proteomes" id="UP000187209">
    <property type="component" value="Unassembled WGS sequence"/>
</dbReference>
<keyword evidence="3" id="KW-1185">Reference proteome</keyword>
<accession>A0A1R2CVN5</accession>
<organism evidence="2 3">
    <name type="scientific">Stentor coeruleus</name>
    <dbReference type="NCBI Taxonomy" id="5963"/>
    <lineage>
        <taxon>Eukaryota</taxon>
        <taxon>Sar</taxon>
        <taxon>Alveolata</taxon>
        <taxon>Ciliophora</taxon>
        <taxon>Postciliodesmatophora</taxon>
        <taxon>Heterotrichea</taxon>
        <taxon>Heterotrichida</taxon>
        <taxon>Stentoridae</taxon>
        <taxon>Stentor</taxon>
    </lineage>
</organism>
<evidence type="ECO:0000313" key="3">
    <source>
        <dbReference type="Proteomes" id="UP000187209"/>
    </source>
</evidence>
<feature type="region of interest" description="Disordered" evidence="1">
    <location>
        <begin position="112"/>
        <end position="136"/>
    </location>
</feature>
<comment type="caution">
    <text evidence="2">The sequence shown here is derived from an EMBL/GenBank/DDBJ whole genome shotgun (WGS) entry which is preliminary data.</text>
</comment>
<gene>
    <name evidence="2" type="ORF">SteCoe_4114</name>
</gene>